<evidence type="ECO:0000313" key="1">
    <source>
        <dbReference type="EMBL" id="KHG00163.1"/>
    </source>
</evidence>
<dbReference type="Proteomes" id="UP000032142">
    <property type="component" value="Unassembled WGS sequence"/>
</dbReference>
<keyword evidence="2" id="KW-1185">Reference proteome</keyword>
<gene>
    <name evidence="1" type="ORF">F383_38804</name>
</gene>
<sequence length="38" mass="4455">MVVCNLIDRTRPGKHVTRPWYTGMSLFQRVVFCTRKGT</sequence>
<organism evidence="1 2">
    <name type="scientific">Gossypium arboreum</name>
    <name type="common">Tree cotton</name>
    <name type="synonym">Gossypium nanking</name>
    <dbReference type="NCBI Taxonomy" id="29729"/>
    <lineage>
        <taxon>Eukaryota</taxon>
        <taxon>Viridiplantae</taxon>
        <taxon>Streptophyta</taxon>
        <taxon>Embryophyta</taxon>
        <taxon>Tracheophyta</taxon>
        <taxon>Spermatophyta</taxon>
        <taxon>Magnoliopsida</taxon>
        <taxon>eudicotyledons</taxon>
        <taxon>Gunneridae</taxon>
        <taxon>Pentapetalae</taxon>
        <taxon>rosids</taxon>
        <taxon>malvids</taxon>
        <taxon>Malvales</taxon>
        <taxon>Malvaceae</taxon>
        <taxon>Malvoideae</taxon>
        <taxon>Gossypium</taxon>
    </lineage>
</organism>
<reference evidence="2" key="1">
    <citation type="submission" date="2014-09" db="EMBL/GenBank/DDBJ databases">
        <authorList>
            <person name="Mudge J."/>
            <person name="Ramaraj T."/>
            <person name="Lindquist I.E."/>
            <person name="Bharti A.K."/>
            <person name="Sundararajan A."/>
            <person name="Cameron C.T."/>
            <person name="Woodward J.E."/>
            <person name="May G.D."/>
            <person name="Brubaker C."/>
            <person name="Broadhvest J."/>
            <person name="Wilkins T.A."/>
        </authorList>
    </citation>
    <scope>NUCLEOTIDE SEQUENCE</scope>
    <source>
        <strain evidence="2">cv. AKA8401</strain>
    </source>
</reference>
<comment type="caution">
    <text evidence="1">The sequence shown here is derived from an EMBL/GenBank/DDBJ whole genome shotgun (WGS) entry which is preliminary data.</text>
</comment>
<evidence type="ECO:0000313" key="2">
    <source>
        <dbReference type="Proteomes" id="UP000032142"/>
    </source>
</evidence>
<dbReference type="EMBL" id="JRRC01116089">
    <property type="protein sequence ID" value="KHG00163.1"/>
    <property type="molecule type" value="Genomic_DNA"/>
</dbReference>
<protein>
    <submittedName>
        <fullName evidence="1">Uncharacterized protein</fullName>
    </submittedName>
</protein>
<name>A0A0B0MDB8_GOSAR</name>
<dbReference type="AlphaFoldDB" id="A0A0B0MDB8"/>
<accession>A0A0B0MDB8</accession>
<proteinExistence type="predicted"/>